<dbReference type="AlphaFoldDB" id="A0A1S3HKV7"/>
<evidence type="ECO:0000256" key="1">
    <source>
        <dbReference type="ARBA" id="ARBA00010515"/>
    </source>
</evidence>
<feature type="domain" description="Alpha/beta hydrolase fold-3" evidence="3">
    <location>
        <begin position="92"/>
        <end position="294"/>
    </location>
</feature>
<dbReference type="SUPFAM" id="SSF53474">
    <property type="entry name" value="alpha/beta-Hydrolases"/>
    <property type="match status" value="1"/>
</dbReference>
<dbReference type="InterPro" id="IPR050300">
    <property type="entry name" value="GDXG_lipolytic_enzyme"/>
</dbReference>
<dbReference type="GO" id="GO:0016787">
    <property type="term" value="F:hydrolase activity"/>
    <property type="evidence" value="ECO:0007669"/>
    <property type="project" value="UniProtKB-KW"/>
</dbReference>
<dbReference type="InterPro" id="IPR002168">
    <property type="entry name" value="Lipase_GDXG_HIS_AS"/>
</dbReference>
<accession>A0A1S3HKV7</accession>
<sequence length="320" mass="35678">MSLPAEIDHLHPEAQLMIRAGAEKGGKNYEDADTIEESRAIVETLCAETTQAANYHYKGEKQIYTVPSPHSQAGIPLWVYRPKPCPPSPTLLVFFHGGGFVVCSTRTHEILMQMMADFTGCIVANVDYRLAPENKFPAQLEDSIVAVKWVMENKELIGGSKSSKVGTVGDSVGGQLATTTAYEVPGLAFQVLLYPVTDWRLNKDSYKRYKEGYFLSTKQMEWFASHAFCSVAERSDPRTSPLLRPQLENLPPALCVVASHDVLVDEGIEYAEKLKAAGVHTEIMKVEGVMHAYLSFPCFYKENVKVTLERMKEFVNMFGN</sequence>
<dbReference type="GeneID" id="106156162"/>
<name>A0A1S3HKV7_LINAN</name>
<protein>
    <submittedName>
        <fullName evidence="5">AB hydrolase superfamily protein C1039.03</fullName>
    </submittedName>
</protein>
<evidence type="ECO:0000313" key="4">
    <source>
        <dbReference type="Proteomes" id="UP000085678"/>
    </source>
</evidence>
<proteinExistence type="inferred from homology"/>
<keyword evidence="2 5" id="KW-0378">Hydrolase</keyword>
<dbReference type="PANTHER" id="PTHR48081">
    <property type="entry name" value="AB HYDROLASE SUPERFAMILY PROTEIN C4A8.06C"/>
    <property type="match status" value="1"/>
</dbReference>
<keyword evidence="4" id="KW-1185">Reference proteome</keyword>
<dbReference type="PANTHER" id="PTHR48081:SF8">
    <property type="entry name" value="ALPHA_BETA HYDROLASE FOLD-3 DOMAIN-CONTAINING PROTEIN-RELATED"/>
    <property type="match status" value="1"/>
</dbReference>
<dbReference type="Gene3D" id="3.40.50.1820">
    <property type="entry name" value="alpha/beta hydrolase"/>
    <property type="match status" value="1"/>
</dbReference>
<organism evidence="4 5">
    <name type="scientific">Lingula anatina</name>
    <name type="common">Brachiopod</name>
    <name type="synonym">Lingula unguis</name>
    <dbReference type="NCBI Taxonomy" id="7574"/>
    <lineage>
        <taxon>Eukaryota</taxon>
        <taxon>Metazoa</taxon>
        <taxon>Spiralia</taxon>
        <taxon>Lophotrochozoa</taxon>
        <taxon>Brachiopoda</taxon>
        <taxon>Linguliformea</taxon>
        <taxon>Lingulata</taxon>
        <taxon>Lingulida</taxon>
        <taxon>Linguloidea</taxon>
        <taxon>Lingulidae</taxon>
        <taxon>Lingula</taxon>
    </lineage>
</organism>
<dbReference type="InParanoid" id="A0A1S3HKV7"/>
<dbReference type="STRING" id="7574.A0A1S3HKV7"/>
<evidence type="ECO:0000313" key="5">
    <source>
        <dbReference type="RefSeq" id="XP_013386738.1"/>
    </source>
</evidence>
<dbReference type="Proteomes" id="UP000085678">
    <property type="component" value="Unplaced"/>
</dbReference>
<dbReference type="RefSeq" id="XP_013386738.1">
    <property type="nucleotide sequence ID" value="XM_013531284.2"/>
</dbReference>
<dbReference type="PROSITE" id="PS01173">
    <property type="entry name" value="LIPASE_GDXG_HIS"/>
    <property type="match status" value="1"/>
</dbReference>
<evidence type="ECO:0000259" key="3">
    <source>
        <dbReference type="Pfam" id="PF07859"/>
    </source>
</evidence>
<reference evidence="5" key="1">
    <citation type="submission" date="2025-08" db="UniProtKB">
        <authorList>
            <consortium name="RefSeq"/>
        </authorList>
    </citation>
    <scope>IDENTIFICATION</scope>
    <source>
        <tissue evidence="5">Gonads</tissue>
    </source>
</reference>
<evidence type="ECO:0000256" key="2">
    <source>
        <dbReference type="ARBA" id="ARBA00022801"/>
    </source>
</evidence>
<dbReference type="OrthoDB" id="408631at2759"/>
<dbReference type="InterPro" id="IPR029058">
    <property type="entry name" value="AB_hydrolase_fold"/>
</dbReference>
<dbReference type="KEGG" id="lak:106156162"/>
<dbReference type="Pfam" id="PF07859">
    <property type="entry name" value="Abhydrolase_3"/>
    <property type="match status" value="1"/>
</dbReference>
<dbReference type="InterPro" id="IPR013094">
    <property type="entry name" value="AB_hydrolase_3"/>
</dbReference>
<comment type="similarity">
    <text evidence="1">Belongs to the 'GDXG' lipolytic enzyme family.</text>
</comment>
<gene>
    <name evidence="5" type="primary">LOC106156162</name>
</gene>